<proteinExistence type="predicted"/>
<evidence type="ECO:0000256" key="2">
    <source>
        <dbReference type="ARBA" id="ARBA00022692"/>
    </source>
</evidence>
<dbReference type="InterPro" id="IPR015919">
    <property type="entry name" value="Cadherin-like_sf"/>
</dbReference>
<dbReference type="AlphaFoldDB" id="A0A816QVW6"/>
<evidence type="ECO:0000313" key="15">
    <source>
        <dbReference type="Proteomes" id="UP000663824"/>
    </source>
</evidence>
<dbReference type="GO" id="GO:0005509">
    <property type="term" value="F:calcium ion binding"/>
    <property type="evidence" value="ECO:0007669"/>
    <property type="project" value="UniProtKB-UniRule"/>
</dbReference>
<keyword evidence="4 9" id="KW-0106">Calcium</keyword>
<feature type="domain" description="Cadherin" evidence="13">
    <location>
        <begin position="129"/>
        <end position="247"/>
    </location>
</feature>
<dbReference type="SMART" id="SM00112">
    <property type="entry name" value="CA"/>
    <property type="match status" value="3"/>
</dbReference>
<dbReference type="InterPro" id="IPR050174">
    <property type="entry name" value="Protocadherin/Cadherin-CA"/>
</dbReference>
<feature type="region of interest" description="Disordered" evidence="10">
    <location>
        <begin position="656"/>
        <end position="701"/>
    </location>
</feature>
<name>A0A816QVW6_9BILA</name>
<feature type="compositionally biased region" description="Low complexity" evidence="10">
    <location>
        <begin position="691"/>
        <end position="701"/>
    </location>
</feature>
<keyword evidence="7 11" id="KW-0472">Membrane</keyword>
<evidence type="ECO:0000256" key="9">
    <source>
        <dbReference type="PROSITE-ProRule" id="PRU00043"/>
    </source>
</evidence>
<dbReference type="Pfam" id="PF00028">
    <property type="entry name" value="Cadherin"/>
    <property type="match status" value="1"/>
</dbReference>
<evidence type="ECO:0000256" key="6">
    <source>
        <dbReference type="ARBA" id="ARBA00022989"/>
    </source>
</evidence>
<dbReference type="Gene3D" id="2.60.40.60">
    <property type="entry name" value="Cadherins"/>
    <property type="match status" value="4"/>
</dbReference>
<keyword evidence="2 11" id="KW-0812">Transmembrane</keyword>
<dbReference type="GO" id="GO:0007156">
    <property type="term" value="P:homophilic cell adhesion via plasma membrane adhesion molecules"/>
    <property type="evidence" value="ECO:0007669"/>
    <property type="project" value="InterPro"/>
</dbReference>
<evidence type="ECO:0000256" key="3">
    <source>
        <dbReference type="ARBA" id="ARBA00022737"/>
    </source>
</evidence>
<dbReference type="PRINTS" id="PR00205">
    <property type="entry name" value="CADHERIN"/>
</dbReference>
<organism evidence="14 15">
    <name type="scientific">Rotaria magnacalcarata</name>
    <dbReference type="NCBI Taxonomy" id="392030"/>
    <lineage>
        <taxon>Eukaryota</taxon>
        <taxon>Metazoa</taxon>
        <taxon>Spiralia</taxon>
        <taxon>Gnathifera</taxon>
        <taxon>Rotifera</taxon>
        <taxon>Eurotatoria</taxon>
        <taxon>Bdelloidea</taxon>
        <taxon>Philodinida</taxon>
        <taxon>Philodinidae</taxon>
        <taxon>Rotaria</taxon>
    </lineage>
</organism>
<dbReference type="SUPFAM" id="SSF49313">
    <property type="entry name" value="Cadherin-like"/>
    <property type="match status" value="4"/>
</dbReference>
<keyword evidence="3" id="KW-0677">Repeat</keyword>
<keyword evidence="12" id="KW-0732">Signal</keyword>
<feature type="domain" description="Cadherin" evidence="13">
    <location>
        <begin position="16"/>
        <end position="128"/>
    </location>
</feature>
<evidence type="ECO:0000259" key="13">
    <source>
        <dbReference type="PROSITE" id="PS50268"/>
    </source>
</evidence>
<sequence>MLQLLVFINFLFLVSSAPKQSIHIIEDLPIGTSIYTFITDGCKTENSTGTYRFVDSQKNSNDFFLIDPYTGRVITKKLIDRDDFCLRRMCSCSKCEITLEVICVHMGQIYFNDLSVVIDDRNDHAPEFPKSSITIDVLENVPIGYLIPLDVAIDRDYGINSIQGYKLMEENSTNKSSINKIPQAFQIEYSQKNDLLALRLMKILDRESCDSLKYVIQAYDGGQPQALISKLNILINILDVNDMSPVFDQSDVRVLLSEATSIGSLVARVHAHDGDTGLNGLVYYTIVSLDPPSNGTFTLSKETGEIRLAKKLDYEKEKAFRMKVKAQDNGPQQGSIAAFATIDIDLKDENDNHPLITTTFNDDPTSGVENLLNRSIIRIRENTPNGTFLGHISISDLDQGDNGRVSWSLEKSSNQQHRLVSILEAYEHEFYILQFRLQDLVSIDDQPCIQTIQLVLAIGTNETNQTVALDTAREYLEALRLTSKRSHSYFDLTLLNVILLFVLLSIAIVIALVGMKLVFLPPSSSSSSLSSLSLRHQRMRQQRKLRSNRNGNTTGGTLYCLQGPTETQLPLLENGPGEHSLTSSLIDGNMKMGQDETINHSIDNDVHADEQKQHLLSRFNQFSSSTVKNQNEFKTFALKSTNNPYDIIGYIHSNEQHCSSSSSSSSYNRVRDSGYETTSSIEQQQRQHFASPSSPSNVSLSPDGQTITVTYFSSPIPCHSDSLSSSLSSSNTITRTLKTFCQMPVTIASGNESSTMMNACLAEQEIIEL</sequence>
<accession>A0A816QVW6</accession>
<dbReference type="GO" id="GO:0005886">
    <property type="term" value="C:plasma membrane"/>
    <property type="evidence" value="ECO:0007669"/>
    <property type="project" value="InterPro"/>
</dbReference>
<dbReference type="EMBL" id="CAJNRE010007254">
    <property type="protein sequence ID" value="CAF2063751.1"/>
    <property type="molecule type" value="Genomic_DNA"/>
</dbReference>
<feature type="compositionally biased region" description="Polar residues" evidence="10">
    <location>
        <begin position="675"/>
        <end position="690"/>
    </location>
</feature>
<evidence type="ECO:0000256" key="12">
    <source>
        <dbReference type="SAM" id="SignalP"/>
    </source>
</evidence>
<keyword evidence="6 11" id="KW-1133">Transmembrane helix</keyword>
<evidence type="ECO:0000256" key="5">
    <source>
        <dbReference type="ARBA" id="ARBA00022889"/>
    </source>
</evidence>
<dbReference type="InterPro" id="IPR002126">
    <property type="entry name" value="Cadherin-like_dom"/>
</dbReference>
<evidence type="ECO:0000313" key="14">
    <source>
        <dbReference type="EMBL" id="CAF2063751.1"/>
    </source>
</evidence>
<dbReference type="PROSITE" id="PS50268">
    <property type="entry name" value="CADHERIN_2"/>
    <property type="match status" value="3"/>
</dbReference>
<evidence type="ECO:0000256" key="7">
    <source>
        <dbReference type="ARBA" id="ARBA00023136"/>
    </source>
</evidence>
<keyword evidence="5" id="KW-0130">Cell adhesion</keyword>
<evidence type="ECO:0000256" key="4">
    <source>
        <dbReference type="ARBA" id="ARBA00022837"/>
    </source>
</evidence>
<feature type="domain" description="Cadherin" evidence="13">
    <location>
        <begin position="248"/>
        <end position="356"/>
    </location>
</feature>
<dbReference type="PANTHER" id="PTHR24028">
    <property type="entry name" value="CADHERIN-87A"/>
    <property type="match status" value="1"/>
</dbReference>
<dbReference type="CDD" id="cd11304">
    <property type="entry name" value="Cadherin_repeat"/>
    <property type="match status" value="4"/>
</dbReference>
<feature type="signal peptide" evidence="12">
    <location>
        <begin position="1"/>
        <end position="16"/>
    </location>
</feature>
<reference evidence="14" key="1">
    <citation type="submission" date="2021-02" db="EMBL/GenBank/DDBJ databases">
        <authorList>
            <person name="Nowell W R."/>
        </authorList>
    </citation>
    <scope>NUCLEOTIDE SEQUENCE</scope>
</reference>
<gene>
    <name evidence="14" type="ORF">MBJ925_LOCUS15422</name>
</gene>
<dbReference type="PROSITE" id="PS00232">
    <property type="entry name" value="CADHERIN_1"/>
    <property type="match status" value="1"/>
</dbReference>
<dbReference type="PANTHER" id="PTHR24028:SF146">
    <property type="entry name" value="CADHERIN 96CB, ISOFORM D-RELATED"/>
    <property type="match status" value="1"/>
</dbReference>
<evidence type="ECO:0000256" key="11">
    <source>
        <dbReference type="SAM" id="Phobius"/>
    </source>
</evidence>
<evidence type="ECO:0000256" key="1">
    <source>
        <dbReference type="ARBA" id="ARBA00004167"/>
    </source>
</evidence>
<dbReference type="InterPro" id="IPR020894">
    <property type="entry name" value="Cadherin_CS"/>
</dbReference>
<feature type="chain" id="PRO_5032345744" description="Cadherin domain-containing protein" evidence="12">
    <location>
        <begin position="17"/>
        <end position="769"/>
    </location>
</feature>
<feature type="transmembrane region" description="Helical" evidence="11">
    <location>
        <begin position="494"/>
        <end position="519"/>
    </location>
</feature>
<evidence type="ECO:0000256" key="8">
    <source>
        <dbReference type="ARBA" id="ARBA00023180"/>
    </source>
</evidence>
<comment type="caution">
    <text evidence="14">The sequence shown here is derived from an EMBL/GenBank/DDBJ whole genome shotgun (WGS) entry which is preliminary data.</text>
</comment>
<comment type="subcellular location">
    <subcellularLocation>
        <location evidence="1">Membrane</location>
        <topology evidence="1">Single-pass membrane protein</topology>
    </subcellularLocation>
</comment>
<dbReference type="FunFam" id="2.60.40.60:FF:000002">
    <property type="entry name" value="Protocadherin alpha 2"/>
    <property type="match status" value="1"/>
</dbReference>
<protein>
    <recommendedName>
        <fullName evidence="13">Cadherin domain-containing protein</fullName>
    </recommendedName>
</protein>
<keyword evidence="8" id="KW-0325">Glycoprotein</keyword>
<dbReference type="Proteomes" id="UP000663824">
    <property type="component" value="Unassembled WGS sequence"/>
</dbReference>
<evidence type="ECO:0000256" key="10">
    <source>
        <dbReference type="SAM" id="MobiDB-lite"/>
    </source>
</evidence>